<comment type="caution">
    <text evidence="2">The sequence shown here is derived from an EMBL/GenBank/DDBJ whole genome shotgun (WGS) entry which is preliminary data.</text>
</comment>
<dbReference type="AlphaFoldDB" id="A0A4R0XLR3"/>
<keyword evidence="3" id="KW-1185">Reference proteome</keyword>
<protein>
    <submittedName>
        <fullName evidence="2">Uncharacterized protein</fullName>
    </submittedName>
</protein>
<feature type="transmembrane region" description="Helical" evidence="1">
    <location>
        <begin position="53"/>
        <end position="73"/>
    </location>
</feature>
<organism evidence="2 3">
    <name type="scientific">Mycoplasma marinum</name>
    <dbReference type="NCBI Taxonomy" id="1937190"/>
    <lineage>
        <taxon>Bacteria</taxon>
        <taxon>Bacillati</taxon>
        <taxon>Mycoplasmatota</taxon>
        <taxon>Mollicutes</taxon>
        <taxon>Mycoplasmataceae</taxon>
        <taxon>Mycoplasma</taxon>
    </lineage>
</organism>
<dbReference type="EMBL" id="PSZO01000007">
    <property type="protein sequence ID" value="TCG11424.1"/>
    <property type="molecule type" value="Genomic_DNA"/>
</dbReference>
<evidence type="ECO:0000313" key="2">
    <source>
        <dbReference type="EMBL" id="TCG11424.1"/>
    </source>
</evidence>
<keyword evidence="1" id="KW-0472">Membrane</keyword>
<evidence type="ECO:0000313" key="3">
    <source>
        <dbReference type="Proteomes" id="UP000294192"/>
    </source>
</evidence>
<dbReference type="RefSeq" id="WP_131598834.1">
    <property type="nucleotide sequence ID" value="NZ_CBDBYK010000004.1"/>
</dbReference>
<proteinExistence type="predicted"/>
<gene>
    <name evidence="2" type="ORF">C4B24_02000</name>
</gene>
<reference evidence="2 3" key="1">
    <citation type="submission" date="2018-02" db="EMBL/GenBank/DDBJ databases">
        <title>Mycoplasma marinum and Mycoplasma todarodis sp. nov., moderately halophilic and psychrotolerant mycoplasmas isolated from cephalopods.</title>
        <authorList>
            <person name="Viver T."/>
        </authorList>
    </citation>
    <scope>NUCLEOTIDE SEQUENCE [LARGE SCALE GENOMIC DNA]</scope>
    <source>
        <strain evidence="2 3">PE</strain>
    </source>
</reference>
<keyword evidence="1" id="KW-0812">Transmembrane</keyword>
<evidence type="ECO:0000256" key="1">
    <source>
        <dbReference type="SAM" id="Phobius"/>
    </source>
</evidence>
<keyword evidence="1" id="KW-1133">Transmembrane helix</keyword>
<name>A0A4R0XLR3_9MOLU</name>
<dbReference type="Proteomes" id="UP000294192">
    <property type="component" value="Unassembled WGS sequence"/>
</dbReference>
<feature type="transmembrane region" description="Helical" evidence="1">
    <location>
        <begin position="21"/>
        <end position="41"/>
    </location>
</feature>
<accession>A0A4R0XLR3</accession>
<sequence length="192" mass="22919">MNELFKTIPNLKWIYLKSILRTRWITILLDVALPLIQALYFKHDSVSKVFDSWFIAGLVLTTISVFEGVKTILEWNTRYKYYLKPLYDLKNKELAIKFIFDCPLMLTKDLNLERNNFIDSVAITLCLTKRKHFWVIFMPIIGETILQRLRKKIRIKNNVFVNLDFNSYKVSLNHFIDENLKKQADEIINLQR</sequence>